<evidence type="ECO:0000313" key="4">
    <source>
        <dbReference type="EMBL" id="MCT4701055.1"/>
    </source>
</evidence>
<organism evidence="4 5">
    <name type="scientific">Dryocola boscaweniae</name>
    <dbReference type="NCBI Taxonomy" id="2925397"/>
    <lineage>
        <taxon>Bacteria</taxon>
        <taxon>Pseudomonadati</taxon>
        <taxon>Pseudomonadota</taxon>
        <taxon>Gammaproteobacteria</taxon>
        <taxon>Enterobacterales</taxon>
        <taxon>Enterobacteriaceae</taxon>
        <taxon>Dryocola</taxon>
    </lineage>
</organism>
<dbReference type="InterPro" id="IPR051911">
    <property type="entry name" value="SDR_oxidoreductase"/>
</dbReference>
<keyword evidence="5" id="KW-1185">Reference proteome</keyword>
<dbReference type="InterPro" id="IPR036291">
    <property type="entry name" value="NAD(P)-bd_dom_sf"/>
</dbReference>
<dbReference type="GO" id="GO:0016491">
    <property type="term" value="F:oxidoreductase activity"/>
    <property type="evidence" value="ECO:0007669"/>
    <property type="project" value="UniProtKB-KW"/>
</dbReference>
<dbReference type="PRINTS" id="PR00081">
    <property type="entry name" value="GDHRDH"/>
</dbReference>
<dbReference type="SUPFAM" id="SSF51735">
    <property type="entry name" value="NAD(P)-binding Rossmann-fold domains"/>
    <property type="match status" value="1"/>
</dbReference>
<proteinExistence type="inferred from homology"/>
<dbReference type="PANTHER" id="PTHR43976:SF16">
    <property type="entry name" value="SHORT-CHAIN DEHYDROGENASE_REDUCTASE FAMILY PROTEIN"/>
    <property type="match status" value="1"/>
</dbReference>
<accession>A0A9X2W4S9</accession>
<comment type="caution">
    <text evidence="4">The sequence shown here is derived from an EMBL/GenBank/DDBJ whole genome shotgun (WGS) entry which is preliminary data.</text>
</comment>
<dbReference type="InterPro" id="IPR002347">
    <property type="entry name" value="SDR_fam"/>
</dbReference>
<dbReference type="Pfam" id="PF00106">
    <property type="entry name" value="adh_short"/>
    <property type="match status" value="1"/>
</dbReference>
<dbReference type="PANTHER" id="PTHR43976">
    <property type="entry name" value="SHORT CHAIN DEHYDROGENASE"/>
    <property type="match status" value="1"/>
</dbReference>
<protein>
    <submittedName>
        <fullName evidence="4">SDR family oxidoreductase</fullName>
    </submittedName>
</protein>
<reference evidence="4" key="1">
    <citation type="submission" date="2022-03" db="EMBL/GenBank/DDBJ databases">
        <title>Proposal of a novel genus Dryocolo and two novel species.</title>
        <authorList>
            <person name="Maddock D.W."/>
            <person name="Brady C.L."/>
            <person name="Denman S."/>
            <person name="Arnold D."/>
        </authorList>
    </citation>
    <scope>NUCLEOTIDE SEQUENCE</scope>
    <source>
        <strain evidence="4">H6W4</strain>
    </source>
</reference>
<dbReference type="EMBL" id="JALHAP010000071">
    <property type="protein sequence ID" value="MCT4701055.1"/>
    <property type="molecule type" value="Genomic_DNA"/>
</dbReference>
<dbReference type="RefSeq" id="WP_271121786.1">
    <property type="nucleotide sequence ID" value="NZ_JALHAN010000057.1"/>
</dbReference>
<evidence type="ECO:0000313" key="5">
    <source>
        <dbReference type="Proteomes" id="UP001150641"/>
    </source>
</evidence>
<evidence type="ECO:0000256" key="2">
    <source>
        <dbReference type="ARBA" id="ARBA00023002"/>
    </source>
</evidence>
<dbReference type="CDD" id="cd05374">
    <property type="entry name" value="17beta-HSD-like_SDR_c"/>
    <property type="match status" value="1"/>
</dbReference>
<dbReference type="Gene3D" id="3.40.50.720">
    <property type="entry name" value="NAD(P)-binding Rossmann-like Domain"/>
    <property type="match status" value="1"/>
</dbReference>
<gene>
    <name evidence="4" type="ORF">MUA00_04445</name>
</gene>
<evidence type="ECO:0000256" key="3">
    <source>
        <dbReference type="RuleBase" id="RU000363"/>
    </source>
</evidence>
<comment type="similarity">
    <text evidence="1 3">Belongs to the short-chain dehydrogenases/reductases (SDR) family.</text>
</comment>
<dbReference type="AlphaFoldDB" id="A0A9X2W4S9"/>
<dbReference type="NCBIfam" id="NF005065">
    <property type="entry name" value="PRK06482.1"/>
    <property type="match status" value="1"/>
</dbReference>
<dbReference type="PRINTS" id="PR00080">
    <property type="entry name" value="SDRFAMILY"/>
</dbReference>
<evidence type="ECO:0000256" key="1">
    <source>
        <dbReference type="ARBA" id="ARBA00006484"/>
    </source>
</evidence>
<keyword evidence="2" id="KW-0560">Oxidoreductase</keyword>
<sequence length="277" mass="29334">MSNKTWFITGTSTGLGRLMTERLLARGDRVIATLRKPGALDDQQAAYGQQLHVLLLDVTDTEAIRGVVKQAFEYAGRIDVLVSNAGYGLFGAAEEVSDAQITRQIATNLTGPVQLIRAVLPYLRQQGGGRVVQVSSEGGQIAWPNFSLYHATKWGIEGFIESVAQEVAPFGIDFLIAEPGPTATNFAAGIDSAEPMNCYDDTPAGEVRRGLADGSIAINGDAGKTVDAIIAAADADKPAIRLALGSKAYHAIHEALATRLQVLEDTKAVALSVDKDA</sequence>
<dbReference type="Proteomes" id="UP001150641">
    <property type="component" value="Unassembled WGS sequence"/>
</dbReference>
<name>A0A9X2W4S9_9ENTR</name>